<protein>
    <submittedName>
        <fullName evidence="1">Uncharacterized protein</fullName>
    </submittedName>
</protein>
<dbReference type="EMBL" id="UOFX01000085">
    <property type="protein sequence ID" value="VAX11434.1"/>
    <property type="molecule type" value="Genomic_DNA"/>
</dbReference>
<reference evidence="1" key="1">
    <citation type="submission" date="2018-06" db="EMBL/GenBank/DDBJ databases">
        <authorList>
            <person name="Zhirakovskaya E."/>
        </authorList>
    </citation>
    <scope>NUCLEOTIDE SEQUENCE</scope>
</reference>
<evidence type="ECO:0000313" key="1">
    <source>
        <dbReference type="EMBL" id="VAX11434.1"/>
    </source>
</evidence>
<sequence>MELFDQITSFDALERATYRAISGKRRKNTAAAFMARLEIELPRLEQQVAWVEW</sequence>
<accession>A0A3B1BHZ0</accession>
<proteinExistence type="predicted"/>
<name>A0A3B1BHZ0_9ZZZZ</name>
<organism evidence="1">
    <name type="scientific">hydrothermal vent metagenome</name>
    <dbReference type="NCBI Taxonomy" id="652676"/>
    <lineage>
        <taxon>unclassified sequences</taxon>
        <taxon>metagenomes</taxon>
        <taxon>ecological metagenomes</taxon>
    </lineage>
</organism>
<dbReference type="AlphaFoldDB" id="A0A3B1BHZ0"/>
<gene>
    <name evidence="1" type="ORF">MNBD_GAMMA26-2503</name>
</gene>